<keyword evidence="2" id="KW-0732">Signal</keyword>
<evidence type="ECO:0000256" key="2">
    <source>
        <dbReference type="ARBA" id="ARBA00022729"/>
    </source>
</evidence>
<keyword evidence="6" id="KW-1185">Reference proteome</keyword>
<dbReference type="AlphaFoldDB" id="A0A7Y9KJC5"/>
<organism evidence="5 6">
    <name type="scientific">Microbacterium immunditiarum</name>
    <dbReference type="NCBI Taxonomy" id="337480"/>
    <lineage>
        <taxon>Bacteria</taxon>
        <taxon>Bacillati</taxon>
        <taxon>Actinomycetota</taxon>
        <taxon>Actinomycetes</taxon>
        <taxon>Micrococcales</taxon>
        <taxon>Microbacteriaceae</taxon>
        <taxon>Microbacterium</taxon>
    </lineage>
</organism>
<evidence type="ECO:0000256" key="1">
    <source>
        <dbReference type="ARBA" id="ARBA00010088"/>
    </source>
</evidence>
<dbReference type="Proteomes" id="UP000576969">
    <property type="component" value="Unassembled WGS sequence"/>
</dbReference>
<dbReference type="PANTHER" id="PTHR43248:SF29">
    <property type="entry name" value="TRIPEPTIDYL AMINOPEPTIDASE"/>
    <property type="match status" value="1"/>
</dbReference>
<comment type="similarity">
    <text evidence="1">Belongs to the peptidase S33 family.</text>
</comment>
<reference evidence="5 6" key="1">
    <citation type="submission" date="2020-07" db="EMBL/GenBank/DDBJ databases">
        <title>Sequencing the genomes of 1000 actinobacteria strains.</title>
        <authorList>
            <person name="Klenk H.-P."/>
        </authorList>
    </citation>
    <scope>NUCLEOTIDE SEQUENCE [LARGE SCALE GENOMIC DNA]</scope>
    <source>
        <strain evidence="5 6">DSM 24662</strain>
    </source>
</reference>
<evidence type="ECO:0000313" key="6">
    <source>
        <dbReference type="Proteomes" id="UP000576969"/>
    </source>
</evidence>
<proteinExistence type="inferred from homology"/>
<feature type="domain" description="Peptidase S33 tripeptidyl aminopeptidase-like C-terminal" evidence="4">
    <location>
        <begin position="422"/>
        <end position="514"/>
    </location>
</feature>
<dbReference type="GO" id="GO:0016787">
    <property type="term" value="F:hydrolase activity"/>
    <property type="evidence" value="ECO:0007669"/>
    <property type="project" value="UniProtKB-KW"/>
</dbReference>
<dbReference type="InterPro" id="IPR029058">
    <property type="entry name" value="AB_hydrolase_fold"/>
</dbReference>
<dbReference type="SUPFAM" id="SSF53474">
    <property type="entry name" value="alpha/beta-Hydrolases"/>
    <property type="match status" value="1"/>
</dbReference>
<keyword evidence="3" id="KW-0378">Hydrolase</keyword>
<evidence type="ECO:0000259" key="4">
    <source>
        <dbReference type="Pfam" id="PF08386"/>
    </source>
</evidence>
<dbReference type="Pfam" id="PF08386">
    <property type="entry name" value="Abhydrolase_4"/>
    <property type="match status" value="1"/>
</dbReference>
<dbReference type="InterPro" id="IPR051601">
    <property type="entry name" value="Serine_prot/Carboxylest_S33"/>
</dbReference>
<dbReference type="RefSeq" id="WP_343048680.1">
    <property type="nucleotide sequence ID" value="NZ_JACCBV010000001.1"/>
</dbReference>
<evidence type="ECO:0000256" key="3">
    <source>
        <dbReference type="ARBA" id="ARBA00022801"/>
    </source>
</evidence>
<comment type="caution">
    <text evidence="5">The sequence shown here is derived from an EMBL/GenBank/DDBJ whole genome shotgun (WGS) entry which is preliminary data.</text>
</comment>
<name>A0A7Y9KJC5_9MICO</name>
<dbReference type="PROSITE" id="PS51257">
    <property type="entry name" value="PROKAR_LIPOPROTEIN"/>
    <property type="match status" value="1"/>
</dbReference>
<dbReference type="EMBL" id="JACCBV010000001">
    <property type="protein sequence ID" value="NYE19506.1"/>
    <property type="molecule type" value="Genomic_DNA"/>
</dbReference>
<evidence type="ECO:0000313" key="5">
    <source>
        <dbReference type="EMBL" id="NYE19506.1"/>
    </source>
</evidence>
<dbReference type="InterPro" id="IPR013595">
    <property type="entry name" value="Pept_S33_TAP-like_C"/>
</dbReference>
<dbReference type="Gene3D" id="3.40.50.1820">
    <property type="entry name" value="alpha/beta hydrolase"/>
    <property type="match status" value="1"/>
</dbReference>
<protein>
    <submittedName>
        <fullName evidence="5">Pimeloyl-ACP methyl ester carboxylesterase</fullName>
    </submittedName>
</protein>
<accession>A0A7Y9KJC5</accession>
<sequence length="515" mass="55624">MTRTAPRRFRRLLAVVAGSAVASVALSGCLYAMIPESRPAPTLTPDTEGVPAELLPYYGQEPEWEACGEGFDCATVKAPLDWENPGGVDIELAVIRHAATGQSQGALFTNPGGPGVSGKSYIADSLSFAVSEELIESFDVVGFDPRGVGESTAVRCFDAAGMDSYLFDIPEAPRGSEEWTAELIASGEEFAQACDANSDGILPYITTEHSARDLDLLRAVLGESELTYLGYSYGTYLGAQYAELFPDRVGRLVLDGALDPTISMLELGVVQTIGFERALRAYMENCLADDECPFRGTVDEALSDLNALFASLDRSPLPSADERLFGADALETAISTALYAREYWDFLTEALRGVLQGDPEIAWLLVDAYFDRQDGVYLSNLIEAFSTYNCMDYPVDWTPEEEAAADELLRAEAPTIAEYNIGPNLCREWPYESTNVREPLTAQGAAPIVVVGTTNDPATPYEWSVALADQLSSGVLVTRVGEGHTGYNKGNVCVDSAVETYLLEGTVPEDGLRCE</sequence>
<gene>
    <name evidence="5" type="ORF">BJ991_001534</name>
</gene>
<dbReference type="PANTHER" id="PTHR43248">
    <property type="entry name" value="2-SUCCINYL-6-HYDROXY-2,4-CYCLOHEXADIENE-1-CARBOXYLATE SYNTHASE"/>
    <property type="match status" value="1"/>
</dbReference>